<organism evidence="2 3">
    <name type="scientific">Micromonospora luteifusca</name>
    <dbReference type="NCBI Taxonomy" id="709860"/>
    <lineage>
        <taxon>Bacteria</taxon>
        <taxon>Bacillati</taxon>
        <taxon>Actinomycetota</taxon>
        <taxon>Actinomycetes</taxon>
        <taxon>Micromonosporales</taxon>
        <taxon>Micromonosporaceae</taxon>
        <taxon>Micromonospora</taxon>
    </lineage>
</organism>
<feature type="compositionally biased region" description="Basic and acidic residues" evidence="1">
    <location>
        <begin position="19"/>
        <end position="30"/>
    </location>
</feature>
<feature type="region of interest" description="Disordered" evidence="1">
    <location>
        <begin position="19"/>
        <end position="114"/>
    </location>
</feature>
<accession>A0ABS2M1Q7</accession>
<evidence type="ECO:0000256" key="1">
    <source>
        <dbReference type="SAM" id="MobiDB-lite"/>
    </source>
</evidence>
<comment type="caution">
    <text evidence="2">The sequence shown here is derived from an EMBL/GenBank/DDBJ whole genome shotgun (WGS) entry which is preliminary data.</text>
</comment>
<name>A0ABS2M1Q7_9ACTN</name>
<feature type="compositionally biased region" description="Basic residues" evidence="1">
    <location>
        <begin position="82"/>
        <end position="94"/>
    </location>
</feature>
<gene>
    <name evidence="2" type="ORF">JOD64_005591</name>
</gene>
<protein>
    <submittedName>
        <fullName evidence="2">Uncharacterized protein</fullName>
    </submittedName>
</protein>
<evidence type="ECO:0000313" key="2">
    <source>
        <dbReference type="EMBL" id="MBM7494369.1"/>
    </source>
</evidence>
<dbReference type="Proteomes" id="UP000764837">
    <property type="component" value="Unassembled WGS sequence"/>
</dbReference>
<proteinExistence type="predicted"/>
<dbReference type="RefSeq" id="WP_204944949.1">
    <property type="nucleotide sequence ID" value="NZ_JAFBBP010000001.1"/>
</dbReference>
<feature type="compositionally biased region" description="Basic and acidic residues" evidence="1">
    <location>
        <begin position="56"/>
        <end position="74"/>
    </location>
</feature>
<reference evidence="2 3" key="1">
    <citation type="submission" date="2021-01" db="EMBL/GenBank/DDBJ databases">
        <title>Sequencing the genomes of 1000 actinobacteria strains.</title>
        <authorList>
            <person name="Klenk H.-P."/>
        </authorList>
    </citation>
    <scope>NUCLEOTIDE SEQUENCE [LARGE SCALE GENOMIC DNA]</scope>
    <source>
        <strain evidence="2 3">DSM 100204</strain>
    </source>
</reference>
<sequence length="114" mass="12346">MAAVVGARGLLALMAGVLYDRDEPRDRLDQPADPPMRFFAGPAAHPVCGGRPLKQSGHDETGSDGERDQHHPPRESAQPVGHKWRGSARRRHRRGSDDGTSHAGTTPSLWLADP</sequence>
<dbReference type="EMBL" id="JAFBBP010000001">
    <property type="protein sequence ID" value="MBM7494369.1"/>
    <property type="molecule type" value="Genomic_DNA"/>
</dbReference>
<evidence type="ECO:0000313" key="3">
    <source>
        <dbReference type="Proteomes" id="UP000764837"/>
    </source>
</evidence>
<keyword evidence="3" id="KW-1185">Reference proteome</keyword>